<keyword evidence="2" id="KW-1185">Reference proteome</keyword>
<name>A0ABS8A825_9BACT</name>
<dbReference type="Proteomes" id="UP001165297">
    <property type="component" value="Unassembled WGS sequence"/>
</dbReference>
<reference evidence="1" key="1">
    <citation type="submission" date="2021-10" db="EMBL/GenBank/DDBJ databases">
        <authorList>
            <person name="Dean J.D."/>
            <person name="Kim M.K."/>
            <person name="Newey C.N."/>
            <person name="Stoker T.S."/>
            <person name="Thompson D.W."/>
            <person name="Grose J.H."/>
        </authorList>
    </citation>
    <scope>NUCLEOTIDE SEQUENCE</scope>
    <source>
        <strain evidence="1">BT635</strain>
    </source>
</reference>
<evidence type="ECO:0000313" key="2">
    <source>
        <dbReference type="Proteomes" id="UP001165297"/>
    </source>
</evidence>
<accession>A0ABS8A825</accession>
<dbReference type="RefSeq" id="WP_226182590.1">
    <property type="nucleotide sequence ID" value="NZ_JAJADQ010000001.1"/>
</dbReference>
<comment type="caution">
    <text evidence="1">The sequence shown here is derived from an EMBL/GenBank/DDBJ whole genome shotgun (WGS) entry which is preliminary data.</text>
</comment>
<evidence type="ECO:0000313" key="1">
    <source>
        <dbReference type="EMBL" id="MCB2376556.1"/>
    </source>
</evidence>
<organism evidence="1 2">
    <name type="scientific">Hymenobacter nitidus</name>
    <dbReference type="NCBI Taxonomy" id="2880929"/>
    <lineage>
        <taxon>Bacteria</taxon>
        <taxon>Pseudomonadati</taxon>
        <taxon>Bacteroidota</taxon>
        <taxon>Cytophagia</taxon>
        <taxon>Cytophagales</taxon>
        <taxon>Hymenobacteraceae</taxon>
        <taxon>Hymenobacter</taxon>
    </lineage>
</organism>
<proteinExistence type="predicted"/>
<dbReference type="EMBL" id="JAJADQ010000001">
    <property type="protein sequence ID" value="MCB2376556.1"/>
    <property type="molecule type" value="Genomic_DNA"/>
</dbReference>
<sequence length="187" mass="20758">MVIAPEEIRQLGSVELLSQPKTAFFCSRDYPASIEQPTYLWALEQRAQSRCIVSGFHSLLEQVVFRYLLQGRQQPIVYVLGRGIQPNIRMEYGPEIEAGHLLFLTPFEADVKTVTQETADIRNMLVAELADQLFIPYLAPNGNLARLLQSSSAHGKPILTLDIPQNKALLGQGAAVFQPSGMLGRHG</sequence>
<dbReference type="Gene3D" id="3.40.50.450">
    <property type="match status" value="1"/>
</dbReference>
<gene>
    <name evidence="1" type="ORF">LGH70_03120</name>
</gene>
<evidence type="ECO:0008006" key="3">
    <source>
        <dbReference type="Google" id="ProtNLM"/>
    </source>
</evidence>
<protein>
    <recommendedName>
        <fullName evidence="3">DNA-binding protein</fullName>
    </recommendedName>
</protein>